<dbReference type="EMBL" id="HBKN01041533">
    <property type="protein sequence ID" value="CAE2329768.1"/>
    <property type="molecule type" value="Transcribed_RNA"/>
</dbReference>
<feature type="compositionally biased region" description="Basic and acidic residues" evidence="1">
    <location>
        <begin position="118"/>
        <end position="128"/>
    </location>
</feature>
<feature type="compositionally biased region" description="Polar residues" evidence="1">
    <location>
        <begin position="160"/>
        <end position="173"/>
    </location>
</feature>
<reference evidence="2" key="1">
    <citation type="submission" date="2021-01" db="EMBL/GenBank/DDBJ databases">
        <authorList>
            <person name="Corre E."/>
            <person name="Pelletier E."/>
            <person name="Niang G."/>
            <person name="Scheremetjew M."/>
            <person name="Finn R."/>
            <person name="Kale V."/>
            <person name="Holt S."/>
            <person name="Cochrane G."/>
            <person name="Meng A."/>
            <person name="Brown T."/>
            <person name="Cohen L."/>
        </authorList>
    </citation>
    <scope>NUCLEOTIDE SEQUENCE</scope>
    <source>
        <strain evidence="2">CCMP 2712</strain>
    </source>
</reference>
<evidence type="ECO:0000256" key="1">
    <source>
        <dbReference type="SAM" id="MobiDB-lite"/>
    </source>
</evidence>
<name>A0A7S4UM92_GUITH</name>
<organism evidence="2">
    <name type="scientific">Guillardia theta</name>
    <name type="common">Cryptophyte</name>
    <name type="synonym">Cryptomonas phi</name>
    <dbReference type="NCBI Taxonomy" id="55529"/>
    <lineage>
        <taxon>Eukaryota</taxon>
        <taxon>Cryptophyceae</taxon>
        <taxon>Pyrenomonadales</taxon>
        <taxon>Geminigeraceae</taxon>
        <taxon>Guillardia</taxon>
    </lineage>
</organism>
<feature type="region of interest" description="Disordered" evidence="1">
    <location>
        <begin position="232"/>
        <end position="292"/>
    </location>
</feature>
<feature type="compositionally biased region" description="Basic residues" evidence="1">
    <location>
        <begin position="70"/>
        <end position="88"/>
    </location>
</feature>
<feature type="region of interest" description="Disordered" evidence="1">
    <location>
        <begin position="1"/>
        <end position="29"/>
    </location>
</feature>
<evidence type="ECO:0000313" key="2">
    <source>
        <dbReference type="EMBL" id="CAE2329768.1"/>
    </source>
</evidence>
<feature type="region of interest" description="Disordered" evidence="1">
    <location>
        <begin position="147"/>
        <end position="181"/>
    </location>
</feature>
<sequence>MDEKDKPVVNFANRGKYGGNWDGTKKSDPEGLIQSYVLRVEEKNRLAESEWKKESASCFHADSLPDSQHIRSKKPRKPRRWQMRRSGRGRGGEWSKFDSSGSQTQGGMGSDRLLSLPERGEQEDRAGGEDMWVQELRPWQQRMDWFSQQQKENEKRLSLQHAQSAAPTRSSTGGMPRDAEAAGRCADWVQQLDEQPFVPARRRRYLKLEHTPKAPKPVPVMRKVWPSNVFRREEEQGAAEKPRSASAASLQAASGGRGEERASRTGGSTRSLRSEGSRGRIISAGLSRPLIY</sequence>
<accession>A0A7S4UM92</accession>
<protein>
    <submittedName>
        <fullName evidence="2">Uncharacterized protein</fullName>
    </submittedName>
</protein>
<gene>
    <name evidence="2" type="ORF">GTHE00462_LOCUS32460</name>
</gene>
<proteinExistence type="predicted"/>
<feature type="compositionally biased region" description="Basic and acidic residues" evidence="1">
    <location>
        <begin position="232"/>
        <end position="243"/>
    </location>
</feature>
<dbReference type="AlphaFoldDB" id="A0A7S4UM92"/>
<feature type="region of interest" description="Disordered" evidence="1">
    <location>
        <begin position="51"/>
        <end position="129"/>
    </location>
</feature>
<feature type="compositionally biased region" description="Low complexity" evidence="1">
    <location>
        <begin position="244"/>
        <end position="254"/>
    </location>
</feature>